<feature type="region of interest" description="Disordered" evidence="1">
    <location>
        <begin position="157"/>
        <end position="226"/>
    </location>
</feature>
<reference evidence="2 3" key="1">
    <citation type="submission" date="2018-09" db="EMBL/GenBank/DDBJ databases">
        <title>Genomic investigation of the strawberry pathogen Phytophthora fragariae indicates pathogenicity is determined by transcriptional variation in three key races.</title>
        <authorList>
            <person name="Adams T.M."/>
            <person name="Armitage A.D."/>
            <person name="Sobczyk M.K."/>
            <person name="Bates H.J."/>
            <person name="Dunwell J.M."/>
            <person name="Nellist C.F."/>
            <person name="Harrison R.J."/>
        </authorList>
    </citation>
    <scope>NUCLEOTIDE SEQUENCE [LARGE SCALE GENOMIC DNA]</scope>
    <source>
        <strain evidence="2 3">SCRP245</strain>
    </source>
</reference>
<evidence type="ECO:0000313" key="2">
    <source>
        <dbReference type="EMBL" id="KAE9029460.1"/>
    </source>
</evidence>
<protein>
    <submittedName>
        <fullName evidence="2">Uncharacterized protein</fullName>
    </submittedName>
</protein>
<dbReference type="EMBL" id="QXFW01000027">
    <property type="protein sequence ID" value="KAE9029460.1"/>
    <property type="molecule type" value="Genomic_DNA"/>
</dbReference>
<organism evidence="2 3">
    <name type="scientific">Phytophthora fragariae</name>
    <dbReference type="NCBI Taxonomy" id="53985"/>
    <lineage>
        <taxon>Eukaryota</taxon>
        <taxon>Sar</taxon>
        <taxon>Stramenopiles</taxon>
        <taxon>Oomycota</taxon>
        <taxon>Peronosporomycetes</taxon>
        <taxon>Peronosporales</taxon>
        <taxon>Peronosporaceae</taxon>
        <taxon>Phytophthora</taxon>
    </lineage>
</organism>
<dbReference type="Proteomes" id="UP000460718">
    <property type="component" value="Unassembled WGS sequence"/>
</dbReference>
<sequence>MLALNLNVQLATSTISSHLLGMAYTVKQTSIEPLTCNNLVNKTKRQKKHQQDGDYIVYIDEFSFDAYCKRGRGRAKKDKRATLVLPPSKRLICKFRRVGDGGSPPQRAIPGRRPHVESLRRKFAKLYKVHVGSGEPTILPEEARSIHNASAITERANVGNGGRIEGDAENPFAEEVSEEDNESPSTNVAVAQKQRQREADREQQQRWRDEDRRQREADRTDERDRSNRLFVLLAMDLVGISNATQAHK</sequence>
<name>A0A6A3MIV4_9STRA</name>
<dbReference type="AlphaFoldDB" id="A0A6A3MIV4"/>
<evidence type="ECO:0000256" key="1">
    <source>
        <dbReference type="SAM" id="MobiDB-lite"/>
    </source>
</evidence>
<feature type="compositionally biased region" description="Basic and acidic residues" evidence="1">
    <location>
        <begin position="195"/>
        <end position="226"/>
    </location>
</feature>
<gene>
    <name evidence="2" type="ORF">PF011_g1072</name>
</gene>
<accession>A0A6A3MIV4</accession>
<comment type="caution">
    <text evidence="2">The sequence shown here is derived from an EMBL/GenBank/DDBJ whole genome shotgun (WGS) entry which is preliminary data.</text>
</comment>
<proteinExistence type="predicted"/>
<evidence type="ECO:0000313" key="3">
    <source>
        <dbReference type="Proteomes" id="UP000460718"/>
    </source>
</evidence>